<evidence type="ECO:0000256" key="1">
    <source>
        <dbReference type="SAM" id="MobiDB-lite"/>
    </source>
</evidence>
<feature type="compositionally biased region" description="Basic and acidic residues" evidence="1">
    <location>
        <begin position="1"/>
        <end position="14"/>
    </location>
</feature>
<feature type="compositionally biased region" description="Basic and acidic residues" evidence="1">
    <location>
        <begin position="306"/>
        <end position="315"/>
    </location>
</feature>
<gene>
    <name evidence="3" type="ORF">M7I_0717</name>
</gene>
<dbReference type="EMBL" id="AGUE01000012">
    <property type="protein sequence ID" value="EHL03204.1"/>
    <property type="molecule type" value="Genomic_DNA"/>
</dbReference>
<dbReference type="AlphaFoldDB" id="H0EE46"/>
<organism evidence="3 4">
    <name type="scientific">Glarea lozoyensis (strain ATCC 74030 / MF5533)</name>
    <dbReference type="NCBI Taxonomy" id="1104152"/>
    <lineage>
        <taxon>Eukaryota</taxon>
        <taxon>Fungi</taxon>
        <taxon>Dikarya</taxon>
        <taxon>Ascomycota</taxon>
        <taxon>Pezizomycotina</taxon>
        <taxon>Leotiomycetes</taxon>
        <taxon>Helotiales</taxon>
        <taxon>Helotiaceae</taxon>
        <taxon>Glarea</taxon>
    </lineage>
</organism>
<dbReference type="InParanoid" id="H0EE46"/>
<feature type="domain" description="SET" evidence="2">
    <location>
        <begin position="49"/>
        <end position="166"/>
    </location>
</feature>
<feature type="compositionally biased region" description="Acidic residues" evidence="1">
    <location>
        <begin position="316"/>
        <end position="337"/>
    </location>
</feature>
<evidence type="ECO:0000313" key="3">
    <source>
        <dbReference type="EMBL" id="EHL03204.1"/>
    </source>
</evidence>
<feature type="region of interest" description="Disordered" evidence="1">
    <location>
        <begin position="306"/>
        <end position="354"/>
    </location>
</feature>
<evidence type="ECO:0000259" key="2">
    <source>
        <dbReference type="PROSITE" id="PS50280"/>
    </source>
</evidence>
<feature type="compositionally biased region" description="Acidic residues" evidence="1">
    <location>
        <begin position="345"/>
        <end position="354"/>
    </location>
</feature>
<dbReference type="InterPro" id="IPR046341">
    <property type="entry name" value="SET_dom_sf"/>
</dbReference>
<comment type="caution">
    <text evidence="3">The sequence shown here is derived from an EMBL/GenBank/DDBJ whole genome shotgun (WGS) entry which is preliminary data.</text>
</comment>
<protein>
    <recommendedName>
        <fullName evidence="2">SET domain-containing protein</fullName>
    </recommendedName>
</protein>
<evidence type="ECO:0000313" key="4">
    <source>
        <dbReference type="Proteomes" id="UP000005446"/>
    </source>
</evidence>
<dbReference type="Proteomes" id="UP000005446">
    <property type="component" value="Unassembled WGS sequence"/>
</dbReference>
<feature type="region of interest" description="Disordered" evidence="1">
    <location>
        <begin position="1"/>
        <end position="22"/>
    </location>
</feature>
<proteinExistence type="predicted"/>
<dbReference type="InterPro" id="IPR001214">
    <property type="entry name" value="SET_dom"/>
</dbReference>
<dbReference type="HOGENOM" id="CLU_045853_0_0_1"/>
<sequence>MADKPKRPYHRREPAVSLPSISPPERLLLPLTSKSKRFKGPISGPNGRQPLLFRISTFANHNCGQGLLANQAISAGSQIWEEKPIWTGPTAVLGMKPSKELEESLETSFKGVTKEEMKILREMGNNQEFVAVDEGFLDTPWFSRDLLLLYAITDIAEDEELTISYIPDLRLSNPYLKKIARLFLDCMRLMGYVKDLVRFEDFALLAHKAYLSCTGPSAPEVERIKTEISVLSEKTLSDDQWKKYLKEKYTVLDGRFTEDPSDEVMDELFHRELWAEKYAKGGLEAEIDKLMGLDAGSVKEVVKVEVSDEEVRSEASNEEVMEEENLDEEVVEEENSDEEVRSETSDEEMVDESE</sequence>
<keyword evidence="4" id="KW-1185">Reference proteome</keyword>
<dbReference type="PROSITE" id="PS50280">
    <property type="entry name" value="SET"/>
    <property type="match status" value="1"/>
</dbReference>
<accession>H0EE46</accession>
<dbReference type="SUPFAM" id="SSF82199">
    <property type="entry name" value="SET domain"/>
    <property type="match status" value="1"/>
</dbReference>
<reference evidence="3 4" key="1">
    <citation type="journal article" date="2012" name="Eukaryot. Cell">
        <title>Genome sequence of the fungus Glarea lozoyensis: the first genome sequence of a species from the Helotiaceae family.</title>
        <authorList>
            <person name="Youssar L."/>
            <person name="Gruening B.A."/>
            <person name="Erxleben A."/>
            <person name="Guenther S."/>
            <person name="Huettel W."/>
        </authorList>
    </citation>
    <scope>NUCLEOTIDE SEQUENCE [LARGE SCALE GENOMIC DNA]</scope>
    <source>
        <strain evidence="4">ATCC 74030 / MF5533</strain>
    </source>
</reference>
<name>H0EE46_GLAL7</name>
<dbReference type="OrthoDB" id="3565088at2759"/>